<gene>
    <name evidence="7" type="primary">uvsE_1</name>
    <name evidence="7" type="ORF">NEOCIP111885_00401</name>
</gene>
<keyword evidence="6" id="KW-0234">DNA repair</keyword>
<dbReference type="SUPFAM" id="SSF51658">
    <property type="entry name" value="Xylose isomerase-like"/>
    <property type="match status" value="1"/>
</dbReference>
<sequence length="318" mass="36509">MKIRFGYVSTAISLWEASPSRTITFTRYQQLSKKEQSAKLLELTAENIKSTRRMLLYNIAHEIELYRLSSSIVPLATHPEVMWDFVTPFQKEWQELGDIIRGNHLRVSFHPNQFTLFTSPKDKITDNAVIDMEYHYRMLEAMGAEENSALNIHIGGAYGDKVETIQRFHQNLKKLPAPIKEVMTLENDDKTYNADETLLACEKESIRFVFDYHHHMANLGELLLPEILSRTVATWEKTSLPPKIHVSSPKSEKAFRSHADFVDVEFLMPLIGALKELKVDVDFMIEAKKKDMAMLQLIADISKIRGVKRISGGTVEIK</sequence>
<dbReference type="RefSeq" id="WP_230494990.1">
    <property type="nucleotide sequence ID" value="NZ_CAKJTG010000002.1"/>
</dbReference>
<accession>A0A9C7G707</accession>
<dbReference type="Gene3D" id="3.20.20.150">
    <property type="entry name" value="Divalent-metal-dependent TIM barrel enzymes"/>
    <property type="match status" value="1"/>
</dbReference>
<evidence type="ECO:0000256" key="3">
    <source>
        <dbReference type="ARBA" id="ARBA00022763"/>
    </source>
</evidence>
<name>A0A9C7G707_9BACI</name>
<keyword evidence="4" id="KW-0228">DNA excision</keyword>
<keyword evidence="2 7" id="KW-0255">Endonuclease</keyword>
<dbReference type="PANTHER" id="PTHR31290">
    <property type="entry name" value="UV-DAMAGE ENDONUCLEASE"/>
    <property type="match status" value="1"/>
</dbReference>
<dbReference type="PANTHER" id="PTHR31290:SF5">
    <property type="entry name" value="UV-DAMAGE ENDONUCLEASE"/>
    <property type="match status" value="1"/>
</dbReference>
<keyword evidence="5 7" id="KW-0378">Hydrolase</keyword>
<evidence type="ECO:0000256" key="1">
    <source>
        <dbReference type="ARBA" id="ARBA00022722"/>
    </source>
</evidence>
<reference evidence="7" key="1">
    <citation type="submission" date="2021-10" db="EMBL/GenBank/DDBJ databases">
        <authorList>
            <person name="Criscuolo A."/>
        </authorList>
    </citation>
    <scope>NUCLEOTIDE SEQUENCE</scope>
    <source>
        <strain evidence="7">CIP111885</strain>
    </source>
</reference>
<dbReference type="GO" id="GO:0009411">
    <property type="term" value="P:response to UV"/>
    <property type="evidence" value="ECO:0007669"/>
    <property type="project" value="InterPro"/>
</dbReference>
<dbReference type="EC" id="3.-.-.-" evidence="7"/>
<dbReference type="EMBL" id="CAKJTG010000002">
    <property type="protein sequence ID" value="CAG9606713.1"/>
    <property type="molecule type" value="Genomic_DNA"/>
</dbReference>
<evidence type="ECO:0000256" key="2">
    <source>
        <dbReference type="ARBA" id="ARBA00022759"/>
    </source>
</evidence>
<dbReference type="Proteomes" id="UP000789845">
    <property type="component" value="Unassembled WGS sequence"/>
</dbReference>
<dbReference type="InterPro" id="IPR004601">
    <property type="entry name" value="UvdE"/>
</dbReference>
<evidence type="ECO:0000256" key="4">
    <source>
        <dbReference type="ARBA" id="ARBA00022769"/>
    </source>
</evidence>
<keyword evidence="1" id="KW-0540">Nuclease</keyword>
<evidence type="ECO:0000256" key="5">
    <source>
        <dbReference type="ARBA" id="ARBA00022801"/>
    </source>
</evidence>
<evidence type="ECO:0000313" key="8">
    <source>
        <dbReference type="Proteomes" id="UP000789845"/>
    </source>
</evidence>
<dbReference type="InterPro" id="IPR036237">
    <property type="entry name" value="Xyl_isomerase-like_sf"/>
</dbReference>
<proteinExistence type="predicted"/>
<evidence type="ECO:0000313" key="7">
    <source>
        <dbReference type="EMBL" id="CAG9606713.1"/>
    </source>
</evidence>
<evidence type="ECO:0000256" key="6">
    <source>
        <dbReference type="ARBA" id="ARBA00023204"/>
    </source>
</evidence>
<comment type="caution">
    <text evidence="7">The sequence shown here is derived from an EMBL/GenBank/DDBJ whole genome shotgun (WGS) entry which is preliminary data.</text>
</comment>
<dbReference type="GO" id="GO:0004519">
    <property type="term" value="F:endonuclease activity"/>
    <property type="evidence" value="ECO:0007669"/>
    <property type="project" value="UniProtKB-KW"/>
</dbReference>
<keyword evidence="8" id="KW-1185">Reference proteome</keyword>
<dbReference type="AlphaFoldDB" id="A0A9C7G707"/>
<protein>
    <submittedName>
        <fullName evidence="7">UV DNA damage endonuclease</fullName>
        <ecNumber evidence="7">3.-.-.-</ecNumber>
    </submittedName>
</protein>
<organism evidence="7 8">
    <name type="scientific">Pseudoneobacillus rhizosphaerae</name>
    <dbReference type="NCBI Taxonomy" id="2880968"/>
    <lineage>
        <taxon>Bacteria</taxon>
        <taxon>Bacillati</taxon>
        <taxon>Bacillota</taxon>
        <taxon>Bacilli</taxon>
        <taxon>Bacillales</taxon>
        <taxon>Bacillaceae</taxon>
        <taxon>Pseudoneobacillus</taxon>
    </lineage>
</organism>
<dbReference type="Pfam" id="PF03851">
    <property type="entry name" value="UvdE"/>
    <property type="match status" value="1"/>
</dbReference>
<dbReference type="GO" id="GO:0006289">
    <property type="term" value="P:nucleotide-excision repair"/>
    <property type="evidence" value="ECO:0007669"/>
    <property type="project" value="InterPro"/>
</dbReference>
<keyword evidence="3" id="KW-0227">DNA damage</keyword>
<dbReference type="GO" id="GO:0016787">
    <property type="term" value="F:hydrolase activity"/>
    <property type="evidence" value="ECO:0007669"/>
    <property type="project" value="UniProtKB-KW"/>
</dbReference>
<dbReference type="NCBIfam" id="TIGR00629">
    <property type="entry name" value="uvde"/>
    <property type="match status" value="1"/>
</dbReference>